<dbReference type="InterPro" id="IPR036305">
    <property type="entry name" value="RGS_sf"/>
</dbReference>
<feature type="domain" description="RGS" evidence="1">
    <location>
        <begin position="194"/>
        <end position="298"/>
    </location>
</feature>
<dbReference type="EMBL" id="CAIX01000221">
    <property type="protein sequence ID" value="CCI48375.1"/>
    <property type="molecule type" value="Genomic_DNA"/>
</dbReference>
<dbReference type="Gene3D" id="1.10.167.10">
    <property type="entry name" value="Regulator of G-protein Signalling 4, domain 2"/>
    <property type="match status" value="2"/>
</dbReference>
<reference evidence="2 3" key="1">
    <citation type="submission" date="2012-05" db="EMBL/GenBank/DDBJ databases">
        <title>Recombination and specialization in a pathogen metapopulation.</title>
        <authorList>
            <person name="Gardiner A."/>
            <person name="Kemen E."/>
            <person name="Schultz-Larsen T."/>
            <person name="MacLean D."/>
            <person name="Van Oosterhout C."/>
            <person name="Jones J.D.G."/>
        </authorList>
    </citation>
    <scope>NUCLEOTIDE SEQUENCE [LARGE SCALE GENOMIC DNA]</scope>
    <source>
        <strain evidence="2 3">Ac Nc2</strain>
    </source>
</reference>
<dbReference type="SMART" id="SM00315">
    <property type="entry name" value="RGS"/>
    <property type="match status" value="2"/>
</dbReference>
<name>A0A024GNK9_9STRA</name>
<dbReference type="PRINTS" id="PR01301">
    <property type="entry name" value="RGSPROTEIN"/>
</dbReference>
<proteinExistence type="predicted"/>
<organism evidence="2 3">
    <name type="scientific">Albugo candida</name>
    <dbReference type="NCBI Taxonomy" id="65357"/>
    <lineage>
        <taxon>Eukaryota</taxon>
        <taxon>Sar</taxon>
        <taxon>Stramenopiles</taxon>
        <taxon>Oomycota</taxon>
        <taxon>Peronosporomycetes</taxon>
        <taxon>Albuginales</taxon>
        <taxon>Albuginaceae</taxon>
        <taxon>Albugo</taxon>
    </lineage>
</organism>
<dbReference type="InterPro" id="IPR044926">
    <property type="entry name" value="RGS_subdomain_2"/>
</dbReference>
<dbReference type="STRING" id="65357.A0A024GNK9"/>
<dbReference type="OrthoDB" id="196547at2759"/>
<feature type="domain" description="RGS" evidence="1">
    <location>
        <begin position="24"/>
        <end position="152"/>
    </location>
</feature>
<dbReference type="PANTHER" id="PTHR10845">
    <property type="entry name" value="REGULATOR OF G PROTEIN SIGNALING"/>
    <property type="match status" value="1"/>
</dbReference>
<evidence type="ECO:0000259" key="1">
    <source>
        <dbReference type="PROSITE" id="PS50132"/>
    </source>
</evidence>
<evidence type="ECO:0000313" key="3">
    <source>
        <dbReference type="Proteomes" id="UP000053237"/>
    </source>
</evidence>
<gene>
    <name evidence="2" type="ORF">BN9_094590</name>
</gene>
<dbReference type="InterPro" id="IPR016137">
    <property type="entry name" value="RGS"/>
</dbReference>
<protein>
    <recommendedName>
        <fullName evidence="1">RGS domain-containing protein</fullName>
    </recommendedName>
</protein>
<comment type="caution">
    <text evidence="2">The sequence shown here is derived from an EMBL/GenBank/DDBJ whole genome shotgun (WGS) entry which is preliminary data.</text>
</comment>
<evidence type="ECO:0000313" key="2">
    <source>
        <dbReference type="EMBL" id="CCI48375.1"/>
    </source>
</evidence>
<dbReference type="InParanoid" id="A0A024GNK9"/>
<dbReference type="SUPFAM" id="SSF48097">
    <property type="entry name" value="Regulator of G-protein signaling, RGS"/>
    <property type="match status" value="2"/>
</dbReference>
<dbReference type="PANTHER" id="PTHR10845:SF192">
    <property type="entry name" value="DOUBLE HIT, ISOFORM B"/>
    <property type="match status" value="1"/>
</dbReference>
<dbReference type="AlphaFoldDB" id="A0A024GNK9"/>
<accession>A0A024GNK9</accession>
<sequence length="336" mass="38774">MSRTGKNEIESLLRVLDEKGRDLSIDDIVQNPISCGYLLDFCQKQYCAENLNFFMAVDKFKDQCAILDFRDPEAAVTCKNLAETIWAEFLSTNSPSEVSLPSEDRLITMERLKFPGVYRQNLFEVAVKDAVKTLQKDTLGRFLKSPQFKDMESVFRAALEKMSTDTLEDAAFDNDLPTKIVLTEERINSSSEYSLDEILNDKILFQEMLEYLENKFKAENLKCTHHILRFEHLADRKIGDDLKAYAWNIYLYFLAPGSPFEVSCTALDRKFAQLRLGCPERSMFQPIKDSTLAVLKQDVKPFCSQLEQKVLKEKLEKELPPTNRKKASFFSKVRVF</sequence>
<dbReference type="Proteomes" id="UP000053237">
    <property type="component" value="Unassembled WGS sequence"/>
</dbReference>
<dbReference type="PROSITE" id="PS50132">
    <property type="entry name" value="RGS"/>
    <property type="match status" value="2"/>
</dbReference>
<keyword evidence="3" id="KW-1185">Reference proteome</keyword>
<dbReference type="Pfam" id="PF00615">
    <property type="entry name" value="RGS"/>
    <property type="match status" value="1"/>
</dbReference>